<organism evidence="4">
    <name type="scientific">viral metagenome</name>
    <dbReference type="NCBI Taxonomy" id="1070528"/>
    <lineage>
        <taxon>unclassified sequences</taxon>
        <taxon>metagenomes</taxon>
        <taxon>organismal metagenomes</taxon>
    </lineage>
</organism>
<feature type="domain" description="Bacteriophage/plasmid primase P4 C-terminal" evidence="2">
    <location>
        <begin position="358"/>
        <end position="506"/>
    </location>
</feature>
<dbReference type="InterPro" id="IPR014819">
    <property type="entry name" value="PriCT_2"/>
</dbReference>
<evidence type="ECO:0000313" key="4">
    <source>
        <dbReference type="EMBL" id="QHU14372.1"/>
    </source>
</evidence>
<feature type="domain" description="Primase C-terminal 2" evidence="3">
    <location>
        <begin position="269"/>
        <end position="319"/>
    </location>
</feature>
<evidence type="ECO:0000259" key="3">
    <source>
        <dbReference type="Pfam" id="PF08707"/>
    </source>
</evidence>
<accession>A0A6C0K8L1</accession>
<dbReference type="EMBL" id="MN740839">
    <property type="protein sequence ID" value="QHU14372.1"/>
    <property type="molecule type" value="Genomic_DNA"/>
</dbReference>
<sequence>MSWRPEWLSKLKKGVNFDTPFKDKSCIVAKDASPLGGAKAYCAPPDMETFVTWASTMPASEKCFYELLQADNPRKLYFDLEVVGGQKTNPTEAETQVIIAALVRQVALAAKDWYDIEVTREDFSMLSACSEKKWSYHMVLKNKLAFDGHASMFEFVDKWFRQGETPELNGFLDISVWGKNQCWRMPDSSKYGQDRPLRIQPNLDGKMGWYGDCVVSWFRDFPGEFVSLRPKKTKPPAGAVCDIALASAPRAMDSDTYLDACNIIIAEDRDWIEDYPKWICMGLALAGGGAREDVWHSISAMSQKYEKSYAHAKWMSFPKEPGNASNFISWASHRSPDAVAHIKNTSLEHLTANHSNIAQCLLHLYGDKHVYDVIEDKWYNLNGILWEEDPKGRKLGEVIMKEFHHTLLLENHKWQKLQRSPLPEKMKYKPGFTGDQIDEWLEERIKTNKKVLEICQGGRLARDNFPLEIIFAQSQFSNLLDSNPHLIAFTNCIYDLRTGEVREPRRGVEAIVDNVKVLTSEFVSMNTGYAFYTKAQVRKDNPERYLQLKKDKILLTKVLDQIFPDPEIRDYMLLFTASCLSGEVIGEHMHFFTGTSNWQNGSNGKSYYDGLCASVLGDYWAGGHPSLLIRAREDPSACNPALIALKGKRLVTFQELDTSNGAKLNMAVVKNLVGNDVISGRGIQAKKATHFKPQYRMAVCLNEIPPLSQDDGGSRRRIRVVPFLSKFVENPEATEYDGLKKGKLKVVHQVDHSLGSRDLRLPFMWKLMDYYERYVKGGKKLVQTDSIKHATDLYFKKQDIVGEWVEFTLERDPEYTQETSSWILTKKELGASMTHDLKKFCSRVGLLTEHLNKPGLLGEMITTETKIKGKRVKNYWKGWRIKQEYELEGGAEF</sequence>
<name>A0A6C0K8L1_9ZZZZ</name>
<dbReference type="PANTHER" id="PTHR35372:SF2">
    <property type="entry name" value="SF3 HELICASE DOMAIN-CONTAINING PROTEIN"/>
    <property type="match status" value="1"/>
</dbReference>
<dbReference type="InterPro" id="IPR014818">
    <property type="entry name" value="Phage/plasmid_primase_P4_C"/>
</dbReference>
<keyword evidence="1" id="KW-0378">Hydrolase</keyword>
<reference evidence="4" key="1">
    <citation type="journal article" date="2020" name="Nature">
        <title>Giant virus diversity and host interactions through global metagenomics.</title>
        <authorList>
            <person name="Schulz F."/>
            <person name="Roux S."/>
            <person name="Paez-Espino D."/>
            <person name="Jungbluth S."/>
            <person name="Walsh D.A."/>
            <person name="Denef V.J."/>
            <person name="McMahon K.D."/>
            <person name="Konstantinidis K.T."/>
            <person name="Eloe-Fadrosh E.A."/>
            <person name="Kyrpides N.C."/>
            <person name="Woyke T."/>
        </authorList>
    </citation>
    <scope>NUCLEOTIDE SEQUENCE</scope>
    <source>
        <strain evidence="4">GVMAG-S-1102113-118</strain>
    </source>
</reference>
<dbReference type="Pfam" id="PF08706">
    <property type="entry name" value="D5_N"/>
    <property type="match status" value="1"/>
</dbReference>
<evidence type="ECO:0008006" key="5">
    <source>
        <dbReference type="Google" id="ProtNLM"/>
    </source>
</evidence>
<proteinExistence type="predicted"/>
<protein>
    <recommendedName>
        <fullName evidence="5">SF3 helicase domain-containing protein</fullName>
    </recommendedName>
</protein>
<dbReference type="AlphaFoldDB" id="A0A6C0K8L1"/>
<evidence type="ECO:0000259" key="2">
    <source>
        <dbReference type="Pfam" id="PF08706"/>
    </source>
</evidence>
<dbReference type="InterPro" id="IPR051620">
    <property type="entry name" value="ORF904-like_C"/>
</dbReference>
<dbReference type="Pfam" id="PF08707">
    <property type="entry name" value="PriCT_2"/>
    <property type="match status" value="1"/>
</dbReference>
<evidence type="ECO:0000256" key="1">
    <source>
        <dbReference type="ARBA" id="ARBA00022801"/>
    </source>
</evidence>
<dbReference type="PANTHER" id="PTHR35372">
    <property type="entry name" value="ATP BINDING PROTEIN-RELATED"/>
    <property type="match status" value="1"/>
</dbReference>
<dbReference type="GO" id="GO:0016817">
    <property type="term" value="F:hydrolase activity, acting on acid anhydrides"/>
    <property type="evidence" value="ECO:0007669"/>
    <property type="project" value="InterPro"/>
</dbReference>